<feature type="compositionally biased region" description="Basic and acidic residues" evidence="17">
    <location>
        <begin position="674"/>
        <end position="686"/>
    </location>
</feature>
<dbReference type="PROSITE" id="PS51914">
    <property type="entry name" value="MRH"/>
    <property type="match status" value="1"/>
</dbReference>
<keyword evidence="14" id="KW-1015">Disulfide bond</keyword>
<protein>
    <recommendedName>
        <fullName evidence="5">Autophagy-related protein 27</fullName>
    </recommendedName>
</protein>
<keyword evidence="16" id="KW-0442">Lipid degradation</keyword>
<evidence type="ECO:0000256" key="16">
    <source>
        <dbReference type="PROSITE-ProRule" id="PRU01161"/>
    </source>
</evidence>
<dbReference type="Gene3D" id="2.70.130.10">
    <property type="entry name" value="Mannose-6-phosphate receptor binding domain"/>
    <property type="match status" value="1"/>
</dbReference>
<dbReference type="AlphaFoldDB" id="L8GNC8"/>
<keyword evidence="7" id="KW-0732">Signal</keyword>
<comment type="caution">
    <text evidence="16">Lacks conserved residue(s) required for the propagation of feature annotation.</text>
</comment>
<proteinExistence type="inferred from homology"/>
<keyword evidence="11 16" id="KW-0443">Lipid metabolism</keyword>
<evidence type="ECO:0000256" key="4">
    <source>
        <dbReference type="ARBA" id="ARBA00005363"/>
    </source>
</evidence>
<keyword evidence="9" id="KW-0072">Autophagy</keyword>
<organism evidence="20 21">
    <name type="scientific">Acanthamoeba castellanii (strain ATCC 30010 / Neff)</name>
    <dbReference type="NCBI Taxonomy" id="1257118"/>
    <lineage>
        <taxon>Eukaryota</taxon>
        <taxon>Amoebozoa</taxon>
        <taxon>Discosea</taxon>
        <taxon>Longamoebia</taxon>
        <taxon>Centramoebida</taxon>
        <taxon>Acanthamoebidae</taxon>
        <taxon>Acanthamoeba</taxon>
    </lineage>
</organism>
<dbReference type="OrthoDB" id="1658288at2759"/>
<evidence type="ECO:0000256" key="8">
    <source>
        <dbReference type="ARBA" id="ARBA00022989"/>
    </source>
</evidence>
<feature type="compositionally biased region" description="Acidic residues" evidence="17">
    <location>
        <begin position="704"/>
        <end position="718"/>
    </location>
</feature>
<comment type="subcellular location">
    <subcellularLocation>
        <location evidence="2">Cytoplasmic vesicle membrane</location>
        <topology evidence="2">Single-pass type I membrane protein</topology>
    </subcellularLocation>
    <subcellularLocation>
        <location evidence="3">Golgi apparatus membrane</location>
    </subcellularLocation>
    <subcellularLocation>
        <location evidence="1">Mitochondrion membrane</location>
        <topology evidence="1">Single-pass membrane protein</topology>
    </subcellularLocation>
</comment>
<dbReference type="InterPro" id="IPR016035">
    <property type="entry name" value="Acyl_Trfase/lysoPLipase"/>
</dbReference>
<keyword evidence="13" id="KW-0472">Membrane</keyword>
<evidence type="ECO:0000256" key="12">
    <source>
        <dbReference type="ARBA" id="ARBA00023128"/>
    </source>
</evidence>
<evidence type="ECO:0000256" key="13">
    <source>
        <dbReference type="ARBA" id="ARBA00023136"/>
    </source>
</evidence>
<gene>
    <name evidence="20" type="ORF">ACA1_077960</name>
</gene>
<evidence type="ECO:0000256" key="10">
    <source>
        <dbReference type="ARBA" id="ARBA00023034"/>
    </source>
</evidence>
<feature type="domain" description="PNPLA" evidence="18">
    <location>
        <begin position="368"/>
        <end position="787"/>
    </location>
</feature>
<dbReference type="KEGG" id="acan:ACA1_077960"/>
<keyword evidence="10" id="KW-0333">Golgi apparatus</keyword>
<feature type="compositionally biased region" description="Basic and acidic residues" evidence="17">
    <location>
        <begin position="630"/>
        <end position="646"/>
    </location>
</feature>
<evidence type="ECO:0000313" key="21">
    <source>
        <dbReference type="Proteomes" id="UP000011083"/>
    </source>
</evidence>
<feature type="region of interest" description="Disordered" evidence="17">
    <location>
        <begin position="182"/>
        <end position="204"/>
    </location>
</feature>
<evidence type="ECO:0000256" key="5">
    <source>
        <dbReference type="ARBA" id="ARBA00013776"/>
    </source>
</evidence>
<feature type="compositionally biased region" description="Basic residues" evidence="17">
    <location>
        <begin position="552"/>
        <end position="564"/>
    </location>
</feature>
<evidence type="ECO:0000256" key="1">
    <source>
        <dbReference type="ARBA" id="ARBA00004304"/>
    </source>
</evidence>
<dbReference type="PANTHER" id="PTHR24138">
    <property type="entry name" value="INTRACELLLAR PHOSPHOLIPASE A FAMILY"/>
    <property type="match status" value="1"/>
</dbReference>
<feature type="compositionally biased region" description="Basic and acidic residues" evidence="17">
    <location>
        <begin position="504"/>
        <end position="517"/>
    </location>
</feature>
<evidence type="ECO:0000256" key="14">
    <source>
        <dbReference type="ARBA" id="ARBA00023157"/>
    </source>
</evidence>
<feature type="domain" description="MRH" evidence="19">
    <location>
        <begin position="967"/>
        <end position="1108"/>
    </location>
</feature>
<sequence length="1134" mass="124990">MQTTPAVEKVVQQRPYGRALVVVEATDDGLAYRRVSVQDGADLSRGVAVSFGLCQERPRVLFGCKEGWWFFLRHHATPSSPDDPASAPASAEPFLHLAADSSALRAEWRDYFDSLSSTSAPSGLRKAGVLWVKRKEDKGWVRHFVVATGHSLEWLAMDGKLKEIAYRDMVLVEDDLAEGAEAAGVEDKDPGPPRSASSLVDPLKGPLSRGKAAMWKDAAAARLRLFDFHRPLVVMSKKTKRKRTFLFETSEKLGAWSALLQERIDAAAAGLQRLLGSVGSSGGKATRKDRGKRSVSPPAGLNTLFDSTVEETPDRTALRNSIRDDCERAKTEAGKTPFGLLWDMHNPDDIRRINESKKAGPPGYYRILSLDGGGLRAILECVILERLLEVYPDLMERVDLFAGVSGGSMVCCGLACGYSPNFIRSCFEQHGDDIVPQRVGFSDDGKRNLAGIGAKARYPNHNFRIVGTELLQNLPLRGVPNNLLIPSFLLDNGGDDAERSWEPRIYHNIPRKGDPYARRSRRPSPQAEKEKHHFGLFSWHSRESIERANNSNKKKTNKKTKKSIKTRDSATNNTAVKKAGEKQRSLSDCEEELRERPAPLPPLRRGLSSDDILSTADSAPDGGLDAHASGSEEKRGKEKEKQDKTRVGVKKLWKTWRDDRDKTTTTTTTTATAEEPRGKAKEAKKESRVRRMKRRAQRKSADHDDNDEAEEANDDVNDNDNTIGSEEAEEEASVDDDVPPPIAEDVDMKAPVWDYVMASAAAPIVFPSFKKHIDAGVMCNAPALTAAVTVMGANMEDPQRAEDICVLSLGTGMVNKFIDGLEHDWGLLEWRTTFPELLFKAKDLLSEQMCGQLLGERYHRVNPWLRKKVAMDDPSVIPRLVAIAQSADLTETLDWVARYFYTDEEVEERRAAWLLRRQTEPAAAAALWTDSSGSAGGAVGHDAKGDKHSDEPVVRVVWHLVAAQEFLLCTFTDPTTSKKYDLTNLAKLYTTKASATDPDPDGWKYYASPCQSGNAPCVSSVTSTAVCQQDTKDVHPLGTIIKGTTVRNGVEGFVVKFTALDNRGSNVSYICDPKAGEGKLQWIYIPQPGGPQPYIWQFEWRTSYACPTGGGGGGSSDSGGLAGGWIFITWYLSD</sequence>
<dbReference type="VEuPathDB" id="AmoebaDB:ACA1_077960"/>
<keyword evidence="8" id="KW-1133">Transmembrane helix</keyword>
<feature type="active site" description="Proton acceptor" evidence="16">
    <location>
        <position position="774"/>
    </location>
</feature>
<dbReference type="GO" id="GO:0006914">
    <property type="term" value="P:autophagy"/>
    <property type="evidence" value="ECO:0007669"/>
    <property type="project" value="UniProtKB-KW"/>
</dbReference>
<keyword evidence="12" id="KW-0496">Mitochondrion</keyword>
<name>L8GNC8_ACACF</name>
<dbReference type="GO" id="GO:0016042">
    <property type="term" value="P:lipid catabolic process"/>
    <property type="evidence" value="ECO:0007669"/>
    <property type="project" value="UniProtKB-UniRule"/>
</dbReference>
<keyword evidence="21" id="KW-1185">Reference proteome</keyword>
<dbReference type="InterPro" id="IPR009011">
    <property type="entry name" value="Man6P_isomerase_rcpt-bd_dom_sf"/>
</dbReference>
<dbReference type="Pfam" id="PF01734">
    <property type="entry name" value="Patatin"/>
    <property type="match status" value="1"/>
</dbReference>
<evidence type="ECO:0000259" key="18">
    <source>
        <dbReference type="PROSITE" id="PS51635"/>
    </source>
</evidence>
<evidence type="ECO:0000256" key="15">
    <source>
        <dbReference type="ARBA" id="ARBA00023329"/>
    </source>
</evidence>
<evidence type="ECO:0000313" key="20">
    <source>
        <dbReference type="EMBL" id="ELR14565.1"/>
    </source>
</evidence>
<dbReference type="InterPro" id="IPR002641">
    <property type="entry name" value="PNPLA_dom"/>
</dbReference>
<dbReference type="InterPro" id="IPR047156">
    <property type="entry name" value="Teg/CotR/CapV-like"/>
</dbReference>
<dbReference type="GO" id="GO:0016787">
    <property type="term" value="F:hydrolase activity"/>
    <property type="evidence" value="ECO:0007669"/>
    <property type="project" value="UniProtKB-UniRule"/>
</dbReference>
<feature type="compositionally biased region" description="Basic and acidic residues" evidence="17">
    <location>
        <begin position="578"/>
        <end position="597"/>
    </location>
</feature>
<dbReference type="Proteomes" id="UP000011083">
    <property type="component" value="Unassembled WGS sequence"/>
</dbReference>
<evidence type="ECO:0000256" key="17">
    <source>
        <dbReference type="SAM" id="MobiDB-lite"/>
    </source>
</evidence>
<dbReference type="GO" id="GO:0000139">
    <property type="term" value="C:Golgi membrane"/>
    <property type="evidence" value="ECO:0007669"/>
    <property type="project" value="UniProtKB-SubCell"/>
</dbReference>
<dbReference type="Gene3D" id="3.40.1090.10">
    <property type="entry name" value="Cytosolic phospholipase A2 catalytic domain"/>
    <property type="match status" value="2"/>
</dbReference>
<feature type="compositionally biased region" description="Basic residues" evidence="17">
    <location>
        <begin position="687"/>
        <end position="698"/>
    </location>
</feature>
<evidence type="ECO:0000256" key="6">
    <source>
        <dbReference type="ARBA" id="ARBA00022692"/>
    </source>
</evidence>
<feature type="compositionally biased region" description="Low complexity" evidence="17">
    <location>
        <begin position="664"/>
        <end position="673"/>
    </location>
</feature>
<reference evidence="20 21" key="1">
    <citation type="journal article" date="2013" name="Genome Biol.">
        <title>Genome of Acanthamoeba castellanii highlights extensive lateral gene transfer and early evolution of tyrosine kinase signaling.</title>
        <authorList>
            <person name="Clarke M."/>
            <person name="Lohan A.J."/>
            <person name="Liu B."/>
            <person name="Lagkouvardos I."/>
            <person name="Roy S."/>
            <person name="Zafar N."/>
            <person name="Bertelli C."/>
            <person name="Schilde C."/>
            <person name="Kianianmomeni A."/>
            <person name="Burglin T.R."/>
            <person name="Frech C."/>
            <person name="Turcotte B."/>
            <person name="Kopec K.O."/>
            <person name="Synnott J.M."/>
            <person name="Choo C."/>
            <person name="Paponov I."/>
            <person name="Finkler A."/>
            <person name="Soon Heng Tan C."/>
            <person name="Hutchins A.P."/>
            <person name="Weinmeier T."/>
            <person name="Rattei T."/>
            <person name="Chu J.S."/>
            <person name="Gimenez G."/>
            <person name="Irimia M."/>
            <person name="Rigden D.J."/>
            <person name="Fitzpatrick D.A."/>
            <person name="Lorenzo-Morales J."/>
            <person name="Bateman A."/>
            <person name="Chiu C.H."/>
            <person name="Tang P."/>
            <person name="Hegemann P."/>
            <person name="Fromm H."/>
            <person name="Raoult D."/>
            <person name="Greub G."/>
            <person name="Miranda-Saavedra D."/>
            <person name="Chen N."/>
            <person name="Nash P."/>
            <person name="Ginger M.L."/>
            <person name="Horn M."/>
            <person name="Schaap P."/>
            <person name="Caler L."/>
            <person name="Loftus B."/>
        </authorList>
    </citation>
    <scope>NUCLEOTIDE SEQUENCE [LARGE SCALE GENOMIC DNA]</scope>
    <source>
        <strain evidence="20 21">Neff</strain>
    </source>
</reference>
<feature type="compositionally biased region" description="Acidic residues" evidence="17">
    <location>
        <begin position="726"/>
        <end position="738"/>
    </location>
</feature>
<dbReference type="SUPFAM" id="SSF50911">
    <property type="entry name" value="Mannose 6-phosphate receptor domain"/>
    <property type="match status" value="1"/>
</dbReference>
<keyword evidence="16" id="KW-0378">Hydrolase</keyword>
<dbReference type="GO" id="GO:0031966">
    <property type="term" value="C:mitochondrial membrane"/>
    <property type="evidence" value="ECO:0007669"/>
    <property type="project" value="UniProtKB-SubCell"/>
</dbReference>
<evidence type="ECO:0000256" key="2">
    <source>
        <dbReference type="ARBA" id="ARBA00004358"/>
    </source>
</evidence>
<dbReference type="PROSITE" id="PS51635">
    <property type="entry name" value="PNPLA"/>
    <property type="match status" value="1"/>
</dbReference>
<comment type="similarity">
    <text evidence="4">Belongs to the ATG27 family.</text>
</comment>
<evidence type="ECO:0000256" key="11">
    <source>
        <dbReference type="ARBA" id="ARBA00023098"/>
    </source>
</evidence>
<accession>L8GNC8</accession>
<keyword evidence="15" id="KW-0968">Cytoplasmic vesicle</keyword>
<dbReference type="GO" id="GO:0030659">
    <property type="term" value="C:cytoplasmic vesicle membrane"/>
    <property type="evidence" value="ECO:0007669"/>
    <property type="project" value="UniProtKB-SubCell"/>
</dbReference>
<feature type="short sequence motif" description="GXSXG" evidence="16">
    <location>
        <begin position="403"/>
        <end position="407"/>
    </location>
</feature>
<dbReference type="EMBL" id="KB008051">
    <property type="protein sequence ID" value="ELR14565.1"/>
    <property type="molecule type" value="Genomic_DNA"/>
</dbReference>
<dbReference type="Pfam" id="PF09451">
    <property type="entry name" value="ATG27"/>
    <property type="match status" value="1"/>
</dbReference>
<dbReference type="InterPro" id="IPR018939">
    <property type="entry name" value="Autophagy-rel_prot_27"/>
</dbReference>
<feature type="active site" description="Nucleophile" evidence="16">
    <location>
        <position position="405"/>
    </location>
</feature>
<dbReference type="SUPFAM" id="SSF52151">
    <property type="entry name" value="FabD/lysophospholipase-like"/>
    <property type="match status" value="2"/>
</dbReference>
<dbReference type="PANTHER" id="PTHR24138:SF10">
    <property type="entry name" value="PHOSPHOLIPASE A2"/>
    <property type="match status" value="1"/>
</dbReference>
<dbReference type="InterPro" id="IPR044865">
    <property type="entry name" value="MRH_dom"/>
</dbReference>
<evidence type="ECO:0000259" key="19">
    <source>
        <dbReference type="PROSITE" id="PS51914"/>
    </source>
</evidence>
<feature type="region of interest" description="Disordered" evidence="17">
    <location>
        <begin position="277"/>
        <end position="302"/>
    </location>
</feature>
<evidence type="ECO:0000256" key="9">
    <source>
        <dbReference type="ARBA" id="ARBA00023006"/>
    </source>
</evidence>
<evidence type="ECO:0000256" key="7">
    <source>
        <dbReference type="ARBA" id="ARBA00022729"/>
    </source>
</evidence>
<dbReference type="RefSeq" id="XP_004336578.1">
    <property type="nucleotide sequence ID" value="XM_004336530.1"/>
</dbReference>
<evidence type="ECO:0000256" key="3">
    <source>
        <dbReference type="ARBA" id="ARBA00004394"/>
    </source>
</evidence>
<feature type="region of interest" description="Disordered" evidence="17">
    <location>
        <begin position="504"/>
        <end position="744"/>
    </location>
</feature>
<keyword evidence="6" id="KW-0812">Transmembrane</keyword>
<dbReference type="GeneID" id="14915157"/>